<name>A0A0A9GAC9_ARUDO</name>
<dbReference type="AlphaFoldDB" id="A0A0A9GAC9"/>
<proteinExistence type="predicted"/>
<protein>
    <submittedName>
        <fullName evidence="1">Uncharacterized protein</fullName>
    </submittedName>
</protein>
<evidence type="ECO:0000313" key="1">
    <source>
        <dbReference type="EMBL" id="JAE21447.1"/>
    </source>
</evidence>
<accession>A0A0A9GAC9</accession>
<sequence>MKVVVLVINILIDPPNLRINPGNTNQPIIKISVRPYIKHLPWRSCSSTECKKVTRPISREHGHHHTQAIGR</sequence>
<dbReference type="EMBL" id="GBRH01176449">
    <property type="protein sequence ID" value="JAE21447.1"/>
    <property type="molecule type" value="Transcribed_RNA"/>
</dbReference>
<reference evidence="1" key="2">
    <citation type="journal article" date="2015" name="Data Brief">
        <title>Shoot transcriptome of the giant reed, Arundo donax.</title>
        <authorList>
            <person name="Barrero R.A."/>
            <person name="Guerrero F.D."/>
            <person name="Moolhuijzen P."/>
            <person name="Goolsby J.A."/>
            <person name="Tidwell J."/>
            <person name="Bellgard S.E."/>
            <person name="Bellgard M.I."/>
        </authorList>
    </citation>
    <scope>NUCLEOTIDE SEQUENCE</scope>
    <source>
        <tissue evidence="1">Shoot tissue taken approximately 20 cm above the soil surface</tissue>
    </source>
</reference>
<organism evidence="1">
    <name type="scientific">Arundo donax</name>
    <name type="common">Giant reed</name>
    <name type="synonym">Donax arundinaceus</name>
    <dbReference type="NCBI Taxonomy" id="35708"/>
    <lineage>
        <taxon>Eukaryota</taxon>
        <taxon>Viridiplantae</taxon>
        <taxon>Streptophyta</taxon>
        <taxon>Embryophyta</taxon>
        <taxon>Tracheophyta</taxon>
        <taxon>Spermatophyta</taxon>
        <taxon>Magnoliopsida</taxon>
        <taxon>Liliopsida</taxon>
        <taxon>Poales</taxon>
        <taxon>Poaceae</taxon>
        <taxon>PACMAD clade</taxon>
        <taxon>Arundinoideae</taxon>
        <taxon>Arundineae</taxon>
        <taxon>Arundo</taxon>
    </lineage>
</organism>
<reference evidence="1" key="1">
    <citation type="submission" date="2014-09" db="EMBL/GenBank/DDBJ databases">
        <authorList>
            <person name="Magalhaes I.L.F."/>
            <person name="Oliveira U."/>
            <person name="Santos F.R."/>
            <person name="Vidigal T.H.D.A."/>
            <person name="Brescovit A.D."/>
            <person name="Santos A.J."/>
        </authorList>
    </citation>
    <scope>NUCLEOTIDE SEQUENCE</scope>
    <source>
        <tissue evidence="1">Shoot tissue taken approximately 20 cm above the soil surface</tissue>
    </source>
</reference>